<feature type="domain" description="DUF6950" evidence="1">
    <location>
        <begin position="2"/>
        <end position="111"/>
    </location>
</feature>
<evidence type="ECO:0000313" key="3">
    <source>
        <dbReference type="Proteomes" id="UP000076609"/>
    </source>
</evidence>
<dbReference type="EMBL" id="LQQO01000016">
    <property type="protein sequence ID" value="KZE14074.1"/>
    <property type="molecule type" value="Genomic_DNA"/>
</dbReference>
<accession>A0ABR5YBR2</accession>
<gene>
    <name evidence="2" type="ORF">AVT10_15085</name>
</gene>
<dbReference type="Pfam" id="PF22262">
    <property type="entry name" value="DUF6950"/>
    <property type="match status" value="1"/>
</dbReference>
<dbReference type="InterPro" id="IPR053802">
    <property type="entry name" value="DUF6950"/>
</dbReference>
<organism evidence="2 3">
    <name type="scientific">Sphingomonas hankookensis</name>
    <dbReference type="NCBI Taxonomy" id="563996"/>
    <lineage>
        <taxon>Bacteria</taxon>
        <taxon>Pseudomonadati</taxon>
        <taxon>Pseudomonadota</taxon>
        <taxon>Alphaproteobacteria</taxon>
        <taxon>Sphingomonadales</taxon>
        <taxon>Sphingomonadaceae</taxon>
        <taxon>Sphingomonas</taxon>
    </lineage>
</organism>
<protein>
    <recommendedName>
        <fullName evidence="1">DUF6950 domain-containing protein</fullName>
    </recommendedName>
</protein>
<keyword evidence="3" id="KW-1185">Reference proteome</keyword>
<evidence type="ECO:0000259" key="1">
    <source>
        <dbReference type="Pfam" id="PF22262"/>
    </source>
</evidence>
<sequence>MMRLDERATATAAVLARFRVRPFGWKAGGTCIHLARAQMRALGHRPPSIPRFHSAIGAQRALAATGFDDLAALLDSMLPRIAPAAMWVGDIAVMAPSEGDPFDAIVVSTGQTGSGSIGGGQMMAGYHADHPGDGIVNIIPMAFKGAWRL</sequence>
<proteinExistence type="predicted"/>
<reference evidence="3" key="1">
    <citation type="submission" date="2016-01" db="EMBL/GenBank/DDBJ databases">
        <title>Draft genome of Chromobacterium sp. F49.</title>
        <authorList>
            <person name="Hong K.W."/>
        </authorList>
    </citation>
    <scope>NUCLEOTIDE SEQUENCE [LARGE SCALE GENOMIC DNA]</scope>
    <source>
        <strain evidence="3">CN3</strain>
    </source>
</reference>
<name>A0ABR5YBR2_9SPHN</name>
<evidence type="ECO:0000313" key="2">
    <source>
        <dbReference type="EMBL" id="KZE14074.1"/>
    </source>
</evidence>
<comment type="caution">
    <text evidence="2">The sequence shown here is derived from an EMBL/GenBank/DDBJ whole genome shotgun (WGS) entry which is preliminary data.</text>
</comment>
<dbReference type="Proteomes" id="UP000076609">
    <property type="component" value="Unassembled WGS sequence"/>
</dbReference>
<dbReference type="RefSeq" id="WP_066690316.1">
    <property type="nucleotide sequence ID" value="NZ_LQQO01000016.1"/>
</dbReference>